<dbReference type="STRING" id="996801.BW723_13295"/>
<evidence type="ECO:0000313" key="3">
    <source>
        <dbReference type="Proteomes" id="UP000092612"/>
    </source>
</evidence>
<dbReference type="KEGG" id="prn:BW723_13295"/>
<dbReference type="Proteomes" id="UP000092612">
    <property type="component" value="Unassembled WGS sequence"/>
</dbReference>
<protein>
    <submittedName>
        <fullName evidence="2">Lectin MVL</fullName>
    </submittedName>
</protein>
<accession>A0A1B8U1D0</accession>
<organism evidence="2 3">
    <name type="scientific">Polaribacter reichenbachii</name>
    <dbReference type="NCBI Taxonomy" id="996801"/>
    <lineage>
        <taxon>Bacteria</taxon>
        <taxon>Pseudomonadati</taxon>
        <taxon>Bacteroidota</taxon>
        <taxon>Flavobacteriia</taxon>
        <taxon>Flavobacteriales</taxon>
        <taxon>Flavobacteriaceae</taxon>
    </lineage>
</organism>
<comment type="caution">
    <text evidence="2">The sequence shown here is derived from an EMBL/GenBank/DDBJ whole genome shotgun (WGS) entry which is preliminary data.</text>
</comment>
<feature type="domain" description="Mannan-binding protein" evidence="1">
    <location>
        <begin position="17"/>
        <end position="48"/>
    </location>
</feature>
<dbReference type="InterPro" id="IPR053754">
    <property type="entry name" value="OligoMan_bind_ChitinaseAct_sf"/>
</dbReference>
<evidence type="ECO:0000313" key="2">
    <source>
        <dbReference type="EMBL" id="OBY65670.1"/>
    </source>
</evidence>
<dbReference type="InterPro" id="IPR021992">
    <property type="entry name" value="MVL"/>
</dbReference>
<reference evidence="3" key="1">
    <citation type="submission" date="2016-02" db="EMBL/GenBank/DDBJ databases">
        <title>Paenibacillus sp. LPB0068, isolated from Crassostrea gigas.</title>
        <authorList>
            <person name="Shin S.-K."/>
            <person name="Yi H."/>
        </authorList>
    </citation>
    <scope>NUCLEOTIDE SEQUENCE [LARGE SCALE GENOMIC DNA]</scope>
    <source>
        <strain evidence="3">KCTC 23969</strain>
    </source>
</reference>
<sequence>MSTFKVNIPAGPLWNDQDANEKAPKVAAAHQGKWTGQWNTVVESEMSVIQVELQVKNTGTDSFVTDVLAGPLWSNEDAKKFGPAIAASYGAEFTGQWKTIVEGKMSVIQIKYSF</sequence>
<name>A0A1B8U1D0_9FLAO</name>
<dbReference type="EMBL" id="LSFL01000030">
    <property type="protein sequence ID" value="OBY65670.1"/>
    <property type="molecule type" value="Genomic_DNA"/>
</dbReference>
<dbReference type="Pfam" id="PF12151">
    <property type="entry name" value="MVL"/>
    <property type="match status" value="1"/>
</dbReference>
<proteinExistence type="predicted"/>
<gene>
    <name evidence="2" type="ORF">LPB301_08485</name>
</gene>
<dbReference type="OrthoDB" id="8457000at2"/>
<keyword evidence="3" id="KW-1185">Reference proteome</keyword>
<dbReference type="AlphaFoldDB" id="A0A1B8U1D0"/>
<dbReference type="Gene3D" id="3.30.1490.230">
    <property type="match status" value="2"/>
</dbReference>
<evidence type="ECO:0000259" key="1">
    <source>
        <dbReference type="Pfam" id="PF12151"/>
    </source>
</evidence>
<dbReference type="RefSeq" id="WP_068360132.1">
    <property type="nucleotide sequence ID" value="NZ_CP019337.1"/>
</dbReference>